<accession>A0A0L8L5M5</accession>
<dbReference type="SUPFAM" id="SSF51905">
    <property type="entry name" value="FAD/NAD(P)-binding domain"/>
    <property type="match status" value="1"/>
</dbReference>
<organism evidence="1 2">
    <name type="scientific">Streptomyces resistomycificus</name>
    <dbReference type="NCBI Taxonomy" id="67356"/>
    <lineage>
        <taxon>Bacteria</taxon>
        <taxon>Bacillati</taxon>
        <taxon>Actinomycetota</taxon>
        <taxon>Actinomycetes</taxon>
        <taxon>Kitasatosporales</taxon>
        <taxon>Streptomycetaceae</taxon>
        <taxon>Streptomyces</taxon>
        <taxon>Streptomyces aurantiacus group</taxon>
    </lineage>
</organism>
<dbReference type="PANTHER" id="PTHR43422:SF3">
    <property type="entry name" value="THIAMINE THIAZOLE SYNTHASE"/>
    <property type="match status" value="1"/>
</dbReference>
<dbReference type="STRING" id="67356.AQJ84_11810"/>
<comment type="caution">
    <text evidence="1">The sequence shown here is derived from an EMBL/GenBank/DDBJ whole genome shotgun (WGS) entry which is preliminary data.</text>
</comment>
<evidence type="ECO:0000313" key="1">
    <source>
        <dbReference type="EMBL" id="KOG33404.1"/>
    </source>
</evidence>
<dbReference type="PANTHER" id="PTHR43422">
    <property type="entry name" value="THIAMINE THIAZOLE SYNTHASE"/>
    <property type="match status" value="1"/>
</dbReference>
<dbReference type="Proteomes" id="UP000037251">
    <property type="component" value="Unassembled WGS sequence"/>
</dbReference>
<dbReference type="OrthoDB" id="9790035at2"/>
<dbReference type="eggNOG" id="COG0654">
    <property type="taxonomic scope" value="Bacteria"/>
</dbReference>
<protein>
    <submittedName>
        <fullName evidence="1">Pyridine nucleotide-disulfide oxidoreductase</fullName>
    </submittedName>
</protein>
<dbReference type="Gene3D" id="3.50.50.60">
    <property type="entry name" value="FAD/NAD(P)-binding domain"/>
    <property type="match status" value="1"/>
</dbReference>
<dbReference type="PATRIC" id="fig|67356.5.peg.5086"/>
<name>A0A0L8L5M5_9ACTN</name>
<dbReference type="AlphaFoldDB" id="A0A0L8L5M5"/>
<evidence type="ECO:0000313" key="2">
    <source>
        <dbReference type="Proteomes" id="UP000037251"/>
    </source>
</evidence>
<gene>
    <name evidence="1" type="ORF">ADK37_23870</name>
</gene>
<dbReference type="EMBL" id="LGUS01000174">
    <property type="protein sequence ID" value="KOG33404.1"/>
    <property type="molecule type" value="Genomic_DNA"/>
</dbReference>
<dbReference type="InterPro" id="IPR036188">
    <property type="entry name" value="FAD/NAD-bd_sf"/>
</dbReference>
<sequence length="447" mass="48216">MLAARALAEFADRVVVVERDVLPDGPEPRRGLPQARHAHMLWSGGVRAVEELLPGVTGTLREAGARRAPVTTDMVVMGARGWFRRWPESHHVILAGRDLLDATIRARVLADHRVEVVDRAEVVGLEGTAEAVTGVRVRVHDDAERSLPADLVVDATGRGSGASRWLTALGLPAAERREVDSGLVYASRLYLAPEQARDGYPVVNVQPDPRDGGPGRAGFLLPIEHGRWIVTLNGTTGGEPSADADDFVRFAREELRHPVIGELLERAEPLSDVSVTRTTLNRRHYYERMPSWPENFAVLGDALAAYNPLYGHGLAVGAQSALLLRDVIRRQGWGTPGLSRRVQRAVARPAGAAWDLAIGQDVFYPGATETGPTLTDRLAAAYVRRLMHTATGNGRVARRVTDVTSLERPATVLLSPSVLLAAAAGPLKPALSGPPLTELERKAAGLT</sequence>
<reference evidence="2" key="1">
    <citation type="submission" date="2015-07" db="EMBL/GenBank/DDBJ databases">
        <authorList>
            <person name="Ju K.-S."/>
            <person name="Doroghazi J.R."/>
            <person name="Metcalf W.W."/>
        </authorList>
    </citation>
    <scope>NUCLEOTIDE SEQUENCE [LARGE SCALE GENOMIC DNA]</scope>
    <source>
        <strain evidence="2">NRRL 2290</strain>
    </source>
</reference>
<keyword evidence="2" id="KW-1185">Reference proteome</keyword>
<proteinExistence type="predicted"/>